<organism evidence="8 9">
    <name type="scientific">Terfezia boudieri ATCC MYA-4762</name>
    <dbReference type="NCBI Taxonomy" id="1051890"/>
    <lineage>
        <taxon>Eukaryota</taxon>
        <taxon>Fungi</taxon>
        <taxon>Dikarya</taxon>
        <taxon>Ascomycota</taxon>
        <taxon>Pezizomycotina</taxon>
        <taxon>Pezizomycetes</taxon>
        <taxon>Pezizales</taxon>
        <taxon>Pezizaceae</taxon>
        <taxon>Terfezia</taxon>
    </lineage>
</organism>
<evidence type="ECO:0000259" key="5">
    <source>
        <dbReference type="PROSITE" id="PS50132"/>
    </source>
</evidence>
<evidence type="ECO:0000313" key="9">
    <source>
        <dbReference type="Proteomes" id="UP000267821"/>
    </source>
</evidence>
<dbReference type="PANTHER" id="PTHR22775:SF3">
    <property type="entry name" value="SORTING NEXIN-13"/>
    <property type="match status" value="1"/>
</dbReference>
<evidence type="ECO:0000256" key="4">
    <source>
        <dbReference type="SAM" id="Phobius"/>
    </source>
</evidence>
<feature type="region of interest" description="Disordered" evidence="3">
    <location>
        <begin position="738"/>
        <end position="770"/>
    </location>
</feature>
<dbReference type="InterPro" id="IPR016137">
    <property type="entry name" value="RGS"/>
</dbReference>
<dbReference type="STRING" id="1051890.A0A3N4LZD0"/>
<keyword evidence="2" id="KW-0175">Coiled coil</keyword>
<evidence type="ECO:0000259" key="7">
    <source>
        <dbReference type="PROSITE" id="PS51207"/>
    </source>
</evidence>
<gene>
    <name evidence="8" type="ORF">L211DRAFT_817842</name>
</gene>
<dbReference type="Gene3D" id="1.10.167.10">
    <property type="entry name" value="Regulator of G-protein Signalling 4, domain 2"/>
    <property type="match status" value="1"/>
</dbReference>
<reference evidence="8 9" key="1">
    <citation type="journal article" date="2018" name="Nat. Ecol. Evol.">
        <title>Pezizomycetes genomes reveal the molecular basis of ectomycorrhizal truffle lifestyle.</title>
        <authorList>
            <person name="Murat C."/>
            <person name="Payen T."/>
            <person name="Noel B."/>
            <person name="Kuo A."/>
            <person name="Morin E."/>
            <person name="Chen J."/>
            <person name="Kohler A."/>
            <person name="Krizsan K."/>
            <person name="Balestrini R."/>
            <person name="Da Silva C."/>
            <person name="Montanini B."/>
            <person name="Hainaut M."/>
            <person name="Levati E."/>
            <person name="Barry K.W."/>
            <person name="Belfiori B."/>
            <person name="Cichocki N."/>
            <person name="Clum A."/>
            <person name="Dockter R.B."/>
            <person name="Fauchery L."/>
            <person name="Guy J."/>
            <person name="Iotti M."/>
            <person name="Le Tacon F."/>
            <person name="Lindquist E.A."/>
            <person name="Lipzen A."/>
            <person name="Malagnac F."/>
            <person name="Mello A."/>
            <person name="Molinier V."/>
            <person name="Miyauchi S."/>
            <person name="Poulain J."/>
            <person name="Riccioni C."/>
            <person name="Rubini A."/>
            <person name="Sitrit Y."/>
            <person name="Splivallo R."/>
            <person name="Traeger S."/>
            <person name="Wang M."/>
            <person name="Zifcakova L."/>
            <person name="Wipf D."/>
            <person name="Zambonelli A."/>
            <person name="Paolocci F."/>
            <person name="Nowrousian M."/>
            <person name="Ottonello S."/>
            <person name="Baldrian P."/>
            <person name="Spatafora J.W."/>
            <person name="Henrissat B."/>
            <person name="Nagy L.G."/>
            <person name="Aury J.M."/>
            <person name="Wincker P."/>
            <person name="Grigoriev I.V."/>
            <person name="Bonfante P."/>
            <person name="Martin F.M."/>
        </authorList>
    </citation>
    <scope>NUCLEOTIDE SEQUENCE [LARGE SCALE GENOMIC DNA]</scope>
    <source>
        <strain evidence="8 9">ATCC MYA-4762</strain>
    </source>
</reference>
<evidence type="ECO:0000256" key="3">
    <source>
        <dbReference type="SAM" id="MobiDB-lite"/>
    </source>
</evidence>
<accession>A0A3N4LZD0</accession>
<feature type="transmembrane region" description="Helical" evidence="4">
    <location>
        <begin position="31"/>
        <end position="54"/>
    </location>
</feature>
<keyword evidence="4" id="KW-0812">Transmembrane</keyword>
<evidence type="ECO:0000256" key="1">
    <source>
        <dbReference type="ARBA" id="ARBA00010883"/>
    </source>
</evidence>
<dbReference type="SMART" id="SM00315">
    <property type="entry name" value="RGS"/>
    <property type="match status" value="1"/>
</dbReference>
<dbReference type="PROSITE" id="PS50132">
    <property type="entry name" value="RGS"/>
    <property type="match status" value="1"/>
</dbReference>
<name>A0A3N4LZD0_9PEZI</name>
<evidence type="ECO:0000259" key="6">
    <source>
        <dbReference type="PROSITE" id="PS50195"/>
    </source>
</evidence>
<keyword evidence="4" id="KW-0472">Membrane</keyword>
<evidence type="ECO:0000256" key="2">
    <source>
        <dbReference type="SAM" id="Coils"/>
    </source>
</evidence>
<dbReference type="InterPro" id="IPR044926">
    <property type="entry name" value="RGS_subdomain_2"/>
</dbReference>
<dbReference type="Proteomes" id="UP000267821">
    <property type="component" value="Unassembled WGS sequence"/>
</dbReference>
<feature type="domain" description="PX" evidence="6">
    <location>
        <begin position="854"/>
        <end position="972"/>
    </location>
</feature>
<dbReference type="OrthoDB" id="120967at2759"/>
<dbReference type="PANTHER" id="PTHR22775">
    <property type="entry name" value="SORTING NEXIN"/>
    <property type="match status" value="1"/>
</dbReference>
<dbReference type="InterPro" id="IPR036871">
    <property type="entry name" value="PX_dom_sf"/>
</dbReference>
<dbReference type="InterPro" id="IPR036305">
    <property type="entry name" value="RGS_sf"/>
</dbReference>
<dbReference type="Pfam" id="PF00787">
    <property type="entry name" value="PX"/>
    <property type="match status" value="1"/>
</dbReference>
<dbReference type="Pfam" id="PF02194">
    <property type="entry name" value="PXA"/>
    <property type="match status" value="1"/>
</dbReference>
<proteinExistence type="inferred from homology"/>
<dbReference type="PROSITE" id="PS51207">
    <property type="entry name" value="PXA"/>
    <property type="match status" value="1"/>
</dbReference>
<dbReference type="Pfam" id="PF00615">
    <property type="entry name" value="RGS"/>
    <property type="match status" value="1"/>
</dbReference>
<evidence type="ECO:0000313" key="8">
    <source>
        <dbReference type="EMBL" id="RPB28274.1"/>
    </source>
</evidence>
<feature type="region of interest" description="Disordered" evidence="3">
    <location>
        <begin position="678"/>
        <end position="699"/>
    </location>
</feature>
<protein>
    <submittedName>
        <fullName evidence="8">Intermediate filament protein</fullName>
    </submittedName>
</protein>
<keyword evidence="4" id="KW-1133">Transmembrane helix</keyword>
<dbReference type="SUPFAM" id="SSF64268">
    <property type="entry name" value="PX domain"/>
    <property type="match status" value="1"/>
</dbReference>
<dbReference type="InParanoid" id="A0A3N4LZD0"/>
<dbReference type="InterPro" id="IPR013937">
    <property type="entry name" value="Sorting_nexin_C"/>
</dbReference>
<dbReference type="SMART" id="SM00312">
    <property type="entry name" value="PX"/>
    <property type="match status" value="1"/>
</dbReference>
<dbReference type="FunCoup" id="A0A3N4LZD0">
    <property type="interactions" value="36"/>
</dbReference>
<dbReference type="GO" id="GO:0035091">
    <property type="term" value="F:phosphatidylinositol binding"/>
    <property type="evidence" value="ECO:0007669"/>
    <property type="project" value="InterPro"/>
</dbReference>
<dbReference type="Pfam" id="PF08628">
    <property type="entry name" value="Nexin_C"/>
    <property type="match status" value="1"/>
</dbReference>
<dbReference type="InterPro" id="IPR003114">
    <property type="entry name" value="Phox_assoc"/>
</dbReference>
<feature type="transmembrane region" description="Helical" evidence="4">
    <location>
        <begin position="5"/>
        <end position="25"/>
    </location>
</feature>
<dbReference type="Gene3D" id="3.30.1520.10">
    <property type="entry name" value="Phox-like domain"/>
    <property type="match status" value="1"/>
</dbReference>
<keyword evidence="9" id="KW-1185">Reference proteome</keyword>
<sequence length="1219" mass="136351">MVQKLLIVAISVIAFFSLHVVVRWLPLLRYFVYTFYVGILVTVLGYIALLILTVRRIPREEELSVLQNIKPLPSTHPRAWEEEIRALEKLDTIVTRPLYPQSFLISDSFGSLVDLIIDNFVASWYKSISLDPAFINHVNKTIRCVLENIRDRVLNVDSVELVVAKIVPLLTNHLSDFSAAERTVRGKHLNKSLTESEELDLAIAGKYRDGKLHPAASLTFSDPKLAQQDHLRALVKKILPLVVPESELKSSAVGILVREIVACAVLFPILVMVSEPDTWNQLIEAVGKSTLQDRKNVKKLRAALDQHATPRSRNGVNLDMDSNGRATSFIRLSPTDDERTFEKFIRSIRYCNNLSDARRMRNEISSQLKKDARSRGQDNVYIKRLETGKRLLDQRVAYLSAGSSGGVPSQQVSQRRRVSTYIETAKLADILRDPSGLSYFMEHMDRLNRLSLVQFWLVVDGLRNPLEDDIDEDDEQSTSLAKWTDSDRNDVAQVYETYFSKPEFNIPEKTKNDVRVFLKAGSKATPKQYHRARAAILRTQTAVLEEMQNKDMVSFRNSDIYYKYLASDDLAASMASATNRLPGPAGPELARNASWSESPIQHSESMDAMMSSRHSFDGKGQKELFDGWDDGPMSSSIQNLDEAYPRFSGSLDYNGTPDRRIVEAMEAVLNDIIEAKPGDDKSLLQTPSPGFLSPGSPRSSFDGDALFGFSLGKKGKETPPSIASLGLVNPYARGEVFSDDELFPDENPISESETEHDDAPNNSNKDDHEDEIHEAAPGDLGLAEAIATLTYDIKKLLAQEVVVDSLTRKAELTNNTSELRILRKSKASLQREIRRKELQRQQYIVQESDNSLFGRSSIRIKSSIVGKENGKEYALYLIEVHREGGEHMPAAQWVVARRYSEFFNLHQQLRASFPPVRDLDFPRRRVVMHLQRDFLEKRRISLEKYLKSLLLIPDVCRSRDFRAFLSVRSIAPALDPASVGEKGQDFITRLYNSISDGLEDVLGNLPLPMPMLDQLSTASTSLITTALQQHQAANGVPLVTGGPLSDAAEAEAELAAFDNAKAGGEQMPFVKPICDLFLETFELNRGSSWLRGRAVVVVLHQLLGGTIEKKVREQVKALCQEDSVLKYLALVKGALEQSSGSSKAPRTAKEKMKSKNEAGEVLAKLVPDMAASVVGRANAVAAGRRLFAAFNNERLNTSIMFSILDEIMNTLFEELKEGK</sequence>
<feature type="domain" description="RGS" evidence="5">
    <location>
        <begin position="426"/>
        <end position="565"/>
    </location>
</feature>
<dbReference type="SMART" id="SM00313">
    <property type="entry name" value="PXA"/>
    <property type="match status" value="1"/>
</dbReference>
<dbReference type="EMBL" id="ML121529">
    <property type="protein sequence ID" value="RPB28274.1"/>
    <property type="molecule type" value="Genomic_DNA"/>
</dbReference>
<dbReference type="CDD" id="cd06876">
    <property type="entry name" value="PX_MDM1p"/>
    <property type="match status" value="1"/>
</dbReference>
<feature type="coiled-coil region" evidence="2">
    <location>
        <begin position="819"/>
        <end position="846"/>
    </location>
</feature>
<comment type="similarity">
    <text evidence="1">Belongs to the sorting nexin family.</text>
</comment>
<dbReference type="SUPFAM" id="SSF48097">
    <property type="entry name" value="Regulator of G-protein signaling, RGS"/>
    <property type="match status" value="1"/>
</dbReference>
<dbReference type="InterPro" id="IPR001683">
    <property type="entry name" value="PX_dom"/>
</dbReference>
<feature type="domain" description="PXA" evidence="7">
    <location>
        <begin position="102"/>
        <end position="291"/>
    </location>
</feature>
<dbReference type="AlphaFoldDB" id="A0A3N4LZD0"/>
<dbReference type="PROSITE" id="PS50195">
    <property type="entry name" value="PX"/>
    <property type="match status" value="1"/>
</dbReference>